<name>A0A923SGX6_9BURK</name>
<sequence>MRIRSRSTQLLALAFVAAASLPAAAQKPAGDTPAATFSGGAATAPGKAMADGTLKTSATVVGIEAATRTVTLKRQDGKVVSIPLGEDVRNFDQLKVGDKVSVEYSQAIALELKKTKGVAGAAESGKLTRSQPGQKPGGQAVREVEVLADVVQVDAKKKLVTLKGPAGNMVDLAVEDPEQLKNIKKGDQVLALYRESLAVKVEAAK</sequence>
<feature type="signal peptide" evidence="1">
    <location>
        <begin position="1"/>
        <end position="25"/>
    </location>
</feature>
<proteinExistence type="predicted"/>
<dbReference type="RefSeq" id="WP_187078102.1">
    <property type="nucleotide sequence ID" value="NZ_JACORT010000010.1"/>
</dbReference>
<protein>
    <recommendedName>
        <fullName evidence="4">Copper-binding protein</fullName>
    </recommendedName>
</protein>
<evidence type="ECO:0008006" key="4">
    <source>
        <dbReference type="Google" id="ProtNLM"/>
    </source>
</evidence>
<feature type="chain" id="PRO_5037435680" description="Copper-binding protein" evidence="1">
    <location>
        <begin position="26"/>
        <end position="205"/>
    </location>
</feature>
<evidence type="ECO:0000313" key="3">
    <source>
        <dbReference type="Proteomes" id="UP000608513"/>
    </source>
</evidence>
<accession>A0A923SGX6</accession>
<keyword evidence="3" id="KW-1185">Reference proteome</keyword>
<dbReference type="EMBL" id="JACORT010000010">
    <property type="protein sequence ID" value="MBC5785352.1"/>
    <property type="molecule type" value="Genomic_DNA"/>
</dbReference>
<dbReference type="Proteomes" id="UP000608513">
    <property type="component" value="Unassembled WGS sequence"/>
</dbReference>
<organism evidence="2 3">
    <name type="scientific">Ramlibacter cellulosilyticus</name>
    <dbReference type="NCBI Taxonomy" id="2764187"/>
    <lineage>
        <taxon>Bacteria</taxon>
        <taxon>Pseudomonadati</taxon>
        <taxon>Pseudomonadota</taxon>
        <taxon>Betaproteobacteria</taxon>
        <taxon>Burkholderiales</taxon>
        <taxon>Comamonadaceae</taxon>
        <taxon>Ramlibacter</taxon>
    </lineage>
</organism>
<evidence type="ECO:0000256" key="1">
    <source>
        <dbReference type="SAM" id="SignalP"/>
    </source>
</evidence>
<dbReference type="AlphaFoldDB" id="A0A923SGX6"/>
<reference evidence="2" key="1">
    <citation type="submission" date="2020-08" db="EMBL/GenBank/DDBJ databases">
        <title>Ramlibacter sp. USB13 16S ribosomal RNA gene genome sequencing and assembly.</title>
        <authorList>
            <person name="Kang M."/>
        </authorList>
    </citation>
    <scope>NUCLEOTIDE SEQUENCE</scope>
    <source>
        <strain evidence="2">USB13</strain>
    </source>
</reference>
<evidence type="ECO:0000313" key="2">
    <source>
        <dbReference type="EMBL" id="MBC5785352.1"/>
    </source>
</evidence>
<gene>
    <name evidence="2" type="ORF">H8N03_20565</name>
</gene>
<comment type="caution">
    <text evidence="2">The sequence shown here is derived from an EMBL/GenBank/DDBJ whole genome shotgun (WGS) entry which is preliminary data.</text>
</comment>
<keyword evidence="1" id="KW-0732">Signal</keyword>